<dbReference type="PANTHER" id="PTHR33492">
    <property type="entry name" value="OSJNBA0043A12.37 PROTEIN-RELATED"/>
    <property type="match status" value="1"/>
</dbReference>
<feature type="compositionally biased region" description="Pro residues" evidence="1">
    <location>
        <begin position="219"/>
        <end position="237"/>
    </location>
</feature>
<name>A0AAV2FVK9_9ROSI</name>
<reference evidence="3 4" key="1">
    <citation type="submission" date="2024-04" db="EMBL/GenBank/DDBJ databases">
        <authorList>
            <person name="Fracassetti M."/>
        </authorList>
    </citation>
    <scope>NUCLEOTIDE SEQUENCE [LARGE SCALE GENOMIC DNA]</scope>
</reference>
<feature type="region of interest" description="Disordered" evidence="1">
    <location>
        <begin position="186"/>
        <end position="307"/>
    </location>
</feature>
<dbReference type="EMBL" id="OZ034820">
    <property type="protein sequence ID" value="CAL1402364.1"/>
    <property type="molecule type" value="Genomic_DNA"/>
</dbReference>
<evidence type="ECO:0000256" key="1">
    <source>
        <dbReference type="SAM" id="MobiDB-lite"/>
    </source>
</evidence>
<dbReference type="InterPro" id="IPR044822">
    <property type="entry name" value="Myb_DNA-bind_4"/>
</dbReference>
<evidence type="ECO:0000313" key="4">
    <source>
        <dbReference type="Proteomes" id="UP001497516"/>
    </source>
</evidence>
<feature type="region of interest" description="Disordered" evidence="1">
    <location>
        <begin position="367"/>
        <end position="404"/>
    </location>
</feature>
<dbReference type="AlphaFoldDB" id="A0AAV2FVK9"/>
<feature type="compositionally biased region" description="Low complexity" evidence="1">
    <location>
        <begin position="284"/>
        <end position="294"/>
    </location>
</feature>
<dbReference type="Proteomes" id="UP001497516">
    <property type="component" value="Chromosome 7"/>
</dbReference>
<dbReference type="PANTHER" id="PTHR33492:SF12">
    <property type="entry name" value="HOMEODOMAIN-LIKE SUPERFAMILY PROTEIN-RELATED"/>
    <property type="match status" value="1"/>
</dbReference>
<feature type="compositionally biased region" description="Low complexity" evidence="1">
    <location>
        <begin position="385"/>
        <end position="398"/>
    </location>
</feature>
<evidence type="ECO:0000259" key="2">
    <source>
        <dbReference type="PROSITE" id="PS50090"/>
    </source>
</evidence>
<accession>A0AAV2FVK9</accession>
<sequence>MMADQGGGGGGSGVGVGGMRDYRKGNWTVSETMVLIEAKRMDEERRTKRGGGSGSKPAELRWKWVEDYCWRKGCFRSQNQCNDKWDNLMRDYKKLRDYHRRLTTTTFPPPAPAATYWKLEKKERKERNLPTNMLLQIYDALVDVVERRGGGSTTFHPRLTSPTSGENNLFVTSLAIGNVMIDRSTTNVVSDQQQQQEQEQEQPPPPLPLLMMTSSPHHQIPPPQPLAAVPLPPPPLSESPRQQSPTMCGDGSSDERSEEDYSGSPSPAPNKRMRTSLPGGGGTAASSPATSSAGEEGDARAGVIEGRRGIWRIVEAIEACEQGQERRHREMVRLQERRLKMEESKAEMTRHGLVDAINKLANSILALASSSSSSSSSPPPPPPNSHNNSTKTHNNPSTSTPPPH</sequence>
<dbReference type="Pfam" id="PF13837">
    <property type="entry name" value="Myb_DNA-bind_4"/>
    <property type="match status" value="1"/>
</dbReference>
<dbReference type="PROSITE" id="PS50090">
    <property type="entry name" value="MYB_LIKE"/>
    <property type="match status" value="1"/>
</dbReference>
<proteinExistence type="predicted"/>
<protein>
    <recommendedName>
        <fullName evidence="2">Myb-like domain-containing protein</fullName>
    </recommendedName>
</protein>
<keyword evidence="4" id="KW-1185">Reference proteome</keyword>
<organism evidence="3 4">
    <name type="scientific">Linum trigynum</name>
    <dbReference type="NCBI Taxonomy" id="586398"/>
    <lineage>
        <taxon>Eukaryota</taxon>
        <taxon>Viridiplantae</taxon>
        <taxon>Streptophyta</taxon>
        <taxon>Embryophyta</taxon>
        <taxon>Tracheophyta</taxon>
        <taxon>Spermatophyta</taxon>
        <taxon>Magnoliopsida</taxon>
        <taxon>eudicotyledons</taxon>
        <taxon>Gunneridae</taxon>
        <taxon>Pentapetalae</taxon>
        <taxon>rosids</taxon>
        <taxon>fabids</taxon>
        <taxon>Malpighiales</taxon>
        <taxon>Linaceae</taxon>
        <taxon>Linum</taxon>
    </lineage>
</organism>
<evidence type="ECO:0000313" key="3">
    <source>
        <dbReference type="EMBL" id="CAL1402364.1"/>
    </source>
</evidence>
<gene>
    <name evidence="3" type="ORF">LTRI10_LOCUS42370</name>
</gene>
<feature type="domain" description="Myb-like" evidence="2">
    <location>
        <begin position="19"/>
        <end position="89"/>
    </location>
</feature>
<dbReference type="Gene3D" id="1.10.10.60">
    <property type="entry name" value="Homeodomain-like"/>
    <property type="match status" value="1"/>
</dbReference>
<dbReference type="InterPro" id="IPR001005">
    <property type="entry name" value="SANT/Myb"/>
</dbReference>